<evidence type="ECO:0000313" key="1">
    <source>
        <dbReference type="EMBL" id="AHC14138.1"/>
    </source>
</evidence>
<dbReference type="KEGG" id="slr:L21SP2_0713"/>
<gene>
    <name evidence="1" type="ORF">L21SP2_0713</name>
</gene>
<protein>
    <submittedName>
        <fullName evidence="1">Uncharacterized protein</fullName>
    </submittedName>
</protein>
<reference evidence="1 2" key="1">
    <citation type="journal article" date="2015" name="Stand. Genomic Sci.">
        <title>Complete genome sequence and description of Salinispira pacifica gen. nov., sp. nov., a novel spirochaete isolated form a hypersaline microbial mat.</title>
        <authorList>
            <person name="Ben Hania W."/>
            <person name="Joseph M."/>
            <person name="Schumann P."/>
            <person name="Bunk B."/>
            <person name="Fiebig A."/>
            <person name="Sproer C."/>
            <person name="Klenk H.P."/>
            <person name="Fardeau M.L."/>
            <person name="Spring S."/>
        </authorList>
    </citation>
    <scope>NUCLEOTIDE SEQUENCE [LARGE SCALE GENOMIC DNA]</scope>
    <source>
        <strain evidence="1 2">L21-RPul-D2</strain>
    </source>
</reference>
<proteinExistence type="predicted"/>
<accession>V5WEA9</accession>
<dbReference type="STRING" id="1307761.L21SP2_0713"/>
<organism evidence="1 2">
    <name type="scientific">Salinispira pacifica</name>
    <dbReference type="NCBI Taxonomy" id="1307761"/>
    <lineage>
        <taxon>Bacteria</taxon>
        <taxon>Pseudomonadati</taxon>
        <taxon>Spirochaetota</taxon>
        <taxon>Spirochaetia</taxon>
        <taxon>Spirochaetales</taxon>
        <taxon>Spirochaetaceae</taxon>
        <taxon>Salinispira</taxon>
    </lineage>
</organism>
<sequence length="45" mass="4985">MEQSKYAREETFPKAEVCPALKQARSPVTPGNGANVELCRVISYD</sequence>
<name>V5WEA9_9SPIO</name>
<dbReference type="AlphaFoldDB" id="V5WEA9"/>
<dbReference type="Proteomes" id="UP000018680">
    <property type="component" value="Chromosome"/>
</dbReference>
<dbReference type="EMBL" id="CP006939">
    <property type="protein sequence ID" value="AHC14138.1"/>
    <property type="molecule type" value="Genomic_DNA"/>
</dbReference>
<keyword evidence="2" id="KW-1185">Reference proteome</keyword>
<evidence type="ECO:0000313" key="2">
    <source>
        <dbReference type="Proteomes" id="UP000018680"/>
    </source>
</evidence>
<dbReference type="HOGENOM" id="CLU_3205078_0_0_12"/>